<keyword evidence="3" id="KW-1185">Reference proteome</keyword>
<reference evidence="2 3" key="1">
    <citation type="submission" date="2012-10" db="EMBL/GenBank/DDBJ databases">
        <authorList>
            <person name="Zafar N."/>
            <person name="Inman J."/>
            <person name="Hall N."/>
            <person name="Lorenzi H."/>
            <person name="Caler E."/>
        </authorList>
    </citation>
    <scope>NUCLEOTIDE SEQUENCE [LARGE SCALE GENOMIC DNA]</scope>
    <source>
        <strain evidence="2 3">IP1</strain>
    </source>
</reference>
<name>A0A0A1U4E1_ENTIV</name>
<protein>
    <submittedName>
        <fullName evidence="2">Uncharacterized protein</fullName>
    </submittedName>
</protein>
<dbReference type="AlphaFoldDB" id="A0A0A1U4E1"/>
<dbReference type="RefSeq" id="XP_004185911.1">
    <property type="nucleotide sequence ID" value="XM_004185863.1"/>
</dbReference>
<evidence type="ECO:0000313" key="3">
    <source>
        <dbReference type="Proteomes" id="UP000014680"/>
    </source>
</evidence>
<feature type="chain" id="PRO_5001980191" evidence="1">
    <location>
        <begin position="19"/>
        <end position="219"/>
    </location>
</feature>
<gene>
    <name evidence="2" type="ORF">EIN_161990</name>
</gene>
<dbReference type="VEuPathDB" id="AmoebaDB:EIN_161990"/>
<accession>A0A0A1U4E1</accession>
<feature type="signal peptide" evidence="1">
    <location>
        <begin position="1"/>
        <end position="18"/>
    </location>
</feature>
<dbReference type="KEGG" id="eiv:EIN_161990"/>
<keyword evidence="1" id="KW-0732">Signal</keyword>
<evidence type="ECO:0000313" key="2">
    <source>
        <dbReference type="EMBL" id="ELP86565.1"/>
    </source>
</evidence>
<dbReference type="OMA" id="VCTSIET"/>
<dbReference type="EMBL" id="KB206960">
    <property type="protein sequence ID" value="ELP86565.1"/>
    <property type="molecule type" value="Genomic_DNA"/>
</dbReference>
<dbReference type="OrthoDB" id="30154at2759"/>
<proteinExistence type="predicted"/>
<evidence type="ECO:0000256" key="1">
    <source>
        <dbReference type="SAM" id="SignalP"/>
    </source>
</evidence>
<sequence length="219" mass="25726">MRASRIVVLLIVVFIVEADLNILTRKDQAEKIRQKDLRELEKKERAEQIVLKKKKNSHRIVEDALRLLTKHERRSIQALVDHNIDSLPRHKVSYQKVFKRCSFETLEKPVIQSQLNATNVTTPHVSKEKPMKTCDIKKTRKVTLNRCKFVPKKYVYQQPKQKFNVLRDNGVERILCPAHTKKCVPREILIDVNKETHNAKKALRLIEKAKKIIKENDDL</sequence>
<dbReference type="GeneID" id="14885562"/>
<dbReference type="Proteomes" id="UP000014680">
    <property type="component" value="Unassembled WGS sequence"/>
</dbReference>
<organism evidence="2 3">
    <name type="scientific">Entamoeba invadens IP1</name>
    <dbReference type="NCBI Taxonomy" id="370355"/>
    <lineage>
        <taxon>Eukaryota</taxon>
        <taxon>Amoebozoa</taxon>
        <taxon>Evosea</taxon>
        <taxon>Archamoebae</taxon>
        <taxon>Mastigamoebida</taxon>
        <taxon>Entamoebidae</taxon>
        <taxon>Entamoeba</taxon>
    </lineage>
</organism>